<proteinExistence type="predicted"/>
<name>A0A411DHG1_CHRID</name>
<gene>
    <name evidence="1" type="ORF">EU348_00480</name>
</gene>
<dbReference type="EMBL" id="CP035532">
    <property type="protein sequence ID" value="QBA19721.1"/>
    <property type="molecule type" value="Genomic_DNA"/>
</dbReference>
<sequence length="358" mass="38023">MASVEPSTLIYVNNISTGTASGQASNIDAVGFYYFDGMRSKWTKLTTSISNSTTANNGLTKTGDNFQLGGTLIKNTDIVTAGYNTTFSGSGNIGIGTSAPDTKLTVFTPDDSFGIHHTNGTINLKSYIGKGKAMLGTTTTHDLSFVSNNVVRATITKDGKVGIGTDSPTEKLEVNSGNTNTSGLKFTNMTSNTPAAISSAVLGVDQNGNVVVSGLRIPSNVLYARRTGTSVKTGNNVFHILWFEATDHINNEYITRIDNGTFMVKKAGLYSFDVWAKFSGIPAENLTDRGIALRLTLGTSAIQAHGYRWNSGMGDTPLVTTVKLSTGDVFKVDTVTYKSGTYTQLPGAYISVMYTAIP</sequence>
<dbReference type="AlphaFoldDB" id="A0A411DHG1"/>
<evidence type="ECO:0000313" key="1">
    <source>
        <dbReference type="EMBL" id="QBA19721.1"/>
    </source>
</evidence>
<reference evidence="1" key="1">
    <citation type="submission" date="2019-01" db="EMBL/GenBank/DDBJ databases">
        <title>Whole Genome Sequencing for Putative Detection of Antimicrobial Resistance and Potential Virulence Factors in Chryseobacterium indologenes isolated from Nile Tilapia in Tanzania.</title>
        <authorList>
            <person name="Mwega E."/>
            <person name="Mutoloki S."/>
            <person name="Mugimba K."/>
            <person name="Colquhoun D."/>
            <person name="Mdegela R."/>
            <person name="Evensen O."/>
            <person name="Wasteson Y."/>
        </authorList>
    </citation>
    <scope>NUCLEOTIDE SEQUENCE [LARGE SCALE GENOMIC DNA]</scope>
    <source>
        <strain evidence="1">StR 01</strain>
    </source>
</reference>
<organism evidence="1">
    <name type="scientific">Chryseobacterium indologenes</name>
    <name type="common">Flavobacterium indologenes</name>
    <dbReference type="NCBI Taxonomy" id="253"/>
    <lineage>
        <taxon>Bacteria</taxon>
        <taxon>Pseudomonadati</taxon>
        <taxon>Bacteroidota</taxon>
        <taxon>Flavobacteriia</taxon>
        <taxon>Flavobacteriales</taxon>
        <taxon>Weeksellaceae</taxon>
        <taxon>Chryseobacterium group</taxon>
        <taxon>Chryseobacterium</taxon>
    </lineage>
</organism>
<accession>A0A411DHG1</accession>
<protein>
    <recommendedName>
        <fullName evidence="2">C1q domain-containing protein</fullName>
    </recommendedName>
</protein>
<evidence type="ECO:0008006" key="2">
    <source>
        <dbReference type="Google" id="ProtNLM"/>
    </source>
</evidence>